<accession>A0A0B2VPD1</accession>
<keyword evidence="1" id="KW-0472">Membrane</keyword>
<dbReference type="Proteomes" id="UP000031036">
    <property type="component" value="Unassembled WGS sequence"/>
</dbReference>
<feature type="transmembrane region" description="Helical" evidence="1">
    <location>
        <begin position="124"/>
        <end position="147"/>
    </location>
</feature>
<feature type="transmembrane region" description="Helical" evidence="1">
    <location>
        <begin position="25"/>
        <end position="48"/>
    </location>
</feature>
<keyword evidence="1" id="KW-1133">Transmembrane helix</keyword>
<protein>
    <submittedName>
        <fullName evidence="2">Uncharacterized protein</fullName>
    </submittedName>
</protein>
<comment type="caution">
    <text evidence="2">The sequence shown here is derived from an EMBL/GenBank/DDBJ whole genome shotgun (WGS) entry which is preliminary data.</text>
</comment>
<feature type="transmembrane region" description="Helical" evidence="1">
    <location>
        <begin position="60"/>
        <end position="81"/>
    </location>
</feature>
<evidence type="ECO:0000313" key="3">
    <source>
        <dbReference type="Proteomes" id="UP000031036"/>
    </source>
</evidence>
<keyword evidence="1" id="KW-0812">Transmembrane</keyword>
<dbReference type="EMBL" id="JPKZ01000799">
    <property type="protein sequence ID" value="KHN85386.1"/>
    <property type="molecule type" value="Genomic_DNA"/>
</dbReference>
<evidence type="ECO:0000313" key="2">
    <source>
        <dbReference type="EMBL" id="KHN85386.1"/>
    </source>
</evidence>
<reference evidence="2 3" key="1">
    <citation type="submission" date="2014-11" db="EMBL/GenBank/DDBJ databases">
        <title>Genetic blueprint of the zoonotic pathogen Toxocara canis.</title>
        <authorList>
            <person name="Zhu X.-Q."/>
            <person name="Korhonen P.K."/>
            <person name="Cai H."/>
            <person name="Young N.D."/>
            <person name="Nejsum P."/>
            <person name="von Samson-Himmelstjerna G."/>
            <person name="Boag P.R."/>
            <person name="Tan P."/>
            <person name="Li Q."/>
            <person name="Min J."/>
            <person name="Yang Y."/>
            <person name="Wang X."/>
            <person name="Fang X."/>
            <person name="Hall R.S."/>
            <person name="Hofmann A."/>
            <person name="Sternberg P.W."/>
            <person name="Jex A.R."/>
            <person name="Gasser R.B."/>
        </authorList>
    </citation>
    <scope>NUCLEOTIDE SEQUENCE [LARGE SCALE GENOMIC DNA]</scope>
    <source>
        <strain evidence="2">PN_DK_2014</strain>
    </source>
</reference>
<proteinExistence type="predicted"/>
<name>A0A0B2VPD1_TOXCA</name>
<sequence>MNESVPNLLWDSAKRLYFGSPLMKVIFVCELVSSIVATVFAAVMATAILLTQVLHFNIRLLLACTCTAMAVSNVGVFIAAWHQVAMIPTRVEAARSESFLFRRVECMSGCHGELNRMFKLSNGYQHFVALFEDVQLLGVIGVHYYFYANRKQQFNAKNELVA</sequence>
<gene>
    <name evidence="2" type="ORF">Tcan_01863</name>
</gene>
<dbReference type="AlphaFoldDB" id="A0A0B2VPD1"/>
<evidence type="ECO:0000256" key="1">
    <source>
        <dbReference type="SAM" id="Phobius"/>
    </source>
</evidence>
<keyword evidence="3" id="KW-1185">Reference proteome</keyword>
<organism evidence="2 3">
    <name type="scientific">Toxocara canis</name>
    <name type="common">Canine roundworm</name>
    <dbReference type="NCBI Taxonomy" id="6265"/>
    <lineage>
        <taxon>Eukaryota</taxon>
        <taxon>Metazoa</taxon>
        <taxon>Ecdysozoa</taxon>
        <taxon>Nematoda</taxon>
        <taxon>Chromadorea</taxon>
        <taxon>Rhabditida</taxon>
        <taxon>Spirurina</taxon>
        <taxon>Ascaridomorpha</taxon>
        <taxon>Ascaridoidea</taxon>
        <taxon>Toxocaridae</taxon>
        <taxon>Toxocara</taxon>
    </lineage>
</organism>